<keyword evidence="2" id="KW-0732">Signal</keyword>
<feature type="signal peptide" evidence="2">
    <location>
        <begin position="1"/>
        <end position="18"/>
    </location>
</feature>
<keyword evidence="4" id="KW-1185">Reference proteome</keyword>
<protein>
    <submittedName>
        <fullName evidence="3">Uncharacterized protein</fullName>
    </submittedName>
</protein>
<dbReference type="Proteomes" id="UP000324222">
    <property type="component" value="Unassembled WGS sequence"/>
</dbReference>
<proteinExistence type="predicted"/>
<evidence type="ECO:0000313" key="3">
    <source>
        <dbReference type="EMBL" id="MPC80323.1"/>
    </source>
</evidence>
<accession>A0A5B7IDH6</accession>
<feature type="region of interest" description="Disordered" evidence="1">
    <location>
        <begin position="20"/>
        <end position="111"/>
    </location>
</feature>
<evidence type="ECO:0000256" key="1">
    <source>
        <dbReference type="SAM" id="MobiDB-lite"/>
    </source>
</evidence>
<evidence type="ECO:0000313" key="4">
    <source>
        <dbReference type="Proteomes" id="UP000324222"/>
    </source>
</evidence>
<organism evidence="3 4">
    <name type="scientific">Portunus trituberculatus</name>
    <name type="common">Swimming crab</name>
    <name type="synonym">Neptunus trituberculatus</name>
    <dbReference type="NCBI Taxonomy" id="210409"/>
    <lineage>
        <taxon>Eukaryota</taxon>
        <taxon>Metazoa</taxon>
        <taxon>Ecdysozoa</taxon>
        <taxon>Arthropoda</taxon>
        <taxon>Crustacea</taxon>
        <taxon>Multicrustacea</taxon>
        <taxon>Malacostraca</taxon>
        <taxon>Eumalacostraca</taxon>
        <taxon>Eucarida</taxon>
        <taxon>Decapoda</taxon>
        <taxon>Pleocyemata</taxon>
        <taxon>Brachyura</taxon>
        <taxon>Eubrachyura</taxon>
        <taxon>Portunoidea</taxon>
        <taxon>Portunidae</taxon>
        <taxon>Portuninae</taxon>
        <taxon>Portunus</taxon>
    </lineage>
</organism>
<dbReference type="EMBL" id="VSRR010053698">
    <property type="protein sequence ID" value="MPC80323.1"/>
    <property type="molecule type" value="Genomic_DNA"/>
</dbReference>
<feature type="chain" id="PRO_5023049820" evidence="2">
    <location>
        <begin position="19"/>
        <end position="111"/>
    </location>
</feature>
<evidence type="ECO:0000256" key="2">
    <source>
        <dbReference type="SAM" id="SignalP"/>
    </source>
</evidence>
<feature type="compositionally biased region" description="Polar residues" evidence="1">
    <location>
        <begin position="45"/>
        <end position="111"/>
    </location>
</feature>
<name>A0A5B7IDH6_PORTR</name>
<gene>
    <name evidence="3" type="ORF">E2C01_074901</name>
</gene>
<comment type="caution">
    <text evidence="3">The sequence shown here is derived from an EMBL/GenBank/DDBJ whole genome shotgun (WGS) entry which is preliminary data.</text>
</comment>
<dbReference type="AlphaFoldDB" id="A0A5B7IDH6"/>
<sequence>MLVVAAASIALLLLSSVANDSLTRDLSPSPRLLPTLHPDPPKGCQPNTALQPQFSAPHSPNTALQPQFNAPHSPNTALQPQFNAPYSPNTALQPQFNAPHSPLTKHNTITL</sequence>
<reference evidence="3 4" key="1">
    <citation type="submission" date="2019-05" db="EMBL/GenBank/DDBJ databases">
        <title>Another draft genome of Portunus trituberculatus and its Hox gene families provides insights of decapod evolution.</title>
        <authorList>
            <person name="Jeong J.-H."/>
            <person name="Song I."/>
            <person name="Kim S."/>
            <person name="Choi T."/>
            <person name="Kim D."/>
            <person name="Ryu S."/>
            <person name="Kim W."/>
        </authorList>
    </citation>
    <scope>NUCLEOTIDE SEQUENCE [LARGE SCALE GENOMIC DNA]</scope>
    <source>
        <tissue evidence="3">Muscle</tissue>
    </source>
</reference>